<protein>
    <recommendedName>
        <fullName evidence="2">histidine kinase</fullName>
        <ecNumber evidence="2">2.7.13.3</ecNumber>
    </recommendedName>
</protein>
<dbReference type="SUPFAM" id="SSF55785">
    <property type="entry name" value="PYP-like sensor domain (PAS domain)"/>
    <property type="match status" value="3"/>
</dbReference>
<evidence type="ECO:0000256" key="5">
    <source>
        <dbReference type="ARBA" id="ARBA00022777"/>
    </source>
</evidence>
<keyword evidence="7" id="KW-0812">Transmembrane</keyword>
<dbReference type="InterPro" id="IPR004358">
    <property type="entry name" value="Sig_transdc_His_kin-like_C"/>
</dbReference>
<keyword evidence="3" id="KW-0597">Phosphoprotein</keyword>
<dbReference type="RefSeq" id="WP_091149885.1">
    <property type="nucleotide sequence ID" value="NZ_FNAI01000005.1"/>
</dbReference>
<feature type="transmembrane region" description="Helical" evidence="7">
    <location>
        <begin position="124"/>
        <end position="142"/>
    </location>
</feature>
<dbReference type="OrthoDB" id="9813151at2"/>
<evidence type="ECO:0000256" key="4">
    <source>
        <dbReference type="ARBA" id="ARBA00022679"/>
    </source>
</evidence>
<keyword evidence="7" id="KW-0472">Membrane</keyword>
<dbReference type="InterPro" id="IPR036097">
    <property type="entry name" value="HisK_dim/P_sf"/>
</dbReference>
<dbReference type="InterPro" id="IPR003594">
    <property type="entry name" value="HATPase_dom"/>
</dbReference>
<dbReference type="InterPro" id="IPR036890">
    <property type="entry name" value="HATPase_C_sf"/>
</dbReference>
<dbReference type="InterPro" id="IPR052162">
    <property type="entry name" value="Sensor_kinase/Photoreceptor"/>
</dbReference>
<feature type="transmembrane region" description="Helical" evidence="7">
    <location>
        <begin position="56"/>
        <end position="73"/>
    </location>
</feature>
<evidence type="ECO:0000259" key="9">
    <source>
        <dbReference type="PROSITE" id="PS50112"/>
    </source>
</evidence>
<evidence type="ECO:0000259" key="8">
    <source>
        <dbReference type="PROSITE" id="PS50109"/>
    </source>
</evidence>
<dbReference type="CDD" id="cd00130">
    <property type="entry name" value="PAS"/>
    <property type="match status" value="3"/>
</dbReference>
<dbReference type="GO" id="GO:0000155">
    <property type="term" value="F:phosphorelay sensor kinase activity"/>
    <property type="evidence" value="ECO:0007669"/>
    <property type="project" value="InterPro"/>
</dbReference>
<dbReference type="Gene3D" id="3.30.565.10">
    <property type="entry name" value="Histidine kinase-like ATPase, C-terminal domain"/>
    <property type="match status" value="1"/>
</dbReference>
<dbReference type="InterPro" id="IPR000700">
    <property type="entry name" value="PAS-assoc_C"/>
</dbReference>
<dbReference type="SUPFAM" id="SSF47384">
    <property type="entry name" value="Homodimeric domain of signal transducing histidine kinase"/>
    <property type="match status" value="1"/>
</dbReference>
<name>A0A1G7C7U1_9SPHI</name>
<evidence type="ECO:0000256" key="2">
    <source>
        <dbReference type="ARBA" id="ARBA00012438"/>
    </source>
</evidence>
<dbReference type="PANTHER" id="PTHR43304:SF1">
    <property type="entry name" value="PAC DOMAIN-CONTAINING PROTEIN"/>
    <property type="match status" value="1"/>
</dbReference>
<keyword evidence="7" id="KW-1133">Transmembrane helix</keyword>
<feature type="coiled-coil region" evidence="6">
    <location>
        <begin position="724"/>
        <end position="790"/>
    </location>
</feature>
<dbReference type="InterPro" id="IPR003661">
    <property type="entry name" value="HisK_dim/P_dom"/>
</dbReference>
<accession>A0A1G7C7U1</accession>
<dbReference type="PROSITE" id="PS51257">
    <property type="entry name" value="PROKAR_LIPOPROTEIN"/>
    <property type="match status" value="1"/>
</dbReference>
<evidence type="ECO:0000256" key="6">
    <source>
        <dbReference type="SAM" id="Coils"/>
    </source>
</evidence>
<dbReference type="FunFam" id="3.30.565.10:FF:000006">
    <property type="entry name" value="Sensor histidine kinase WalK"/>
    <property type="match status" value="1"/>
</dbReference>
<dbReference type="SMART" id="SM00091">
    <property type="entry name" value="PAS"/>
    <property type="match status" value="3"/>
</dbReference>
<dbReference type="Gene3D" id="3.30.450.20">
    <property type="entry name" value="PAS domain"/>
    <property type="match status" value="3"/>
</dbReference>
<feature type="domain" description="Histidine kinase" evidence="8">
    <location>
        <begin position="761"/>
        <end position="977"/>
    </location>
</feature>
<evidence type="ECO:0000256" key="1">
    <source>
        <dbReference type="ARBA" id="ARBA00000085"/>
    </source>
</evidence>
<feature type="transmembrane region" description="Helical" evidence="7">
    <location>
        <begin position="148"/>
        <end position="171"/>
    </location>
</feature>
<dbReference type="PROSITE" id="PS50113">
    <property type="entry name" value="PAC"/>
    <property type="match status" value="1"/>
</dbReference>
<feature type="transmembrane region" description="Helical" evidence="7">
    <location>
        <begin position="15"/>
        <end position="36"/>
    </location>
</feature>
<dbReference type="InterPro" id="IPR000014">
    <property type="entry name" value="PAS"/>
</dbReference>
<dbReference type="SUPFAM" id="SSF55874">
    <property type="entry name" value="ATPase domain of HSP90 chaperone/DNA topoisomerase II/histidine kinase"/>
    <property type="match status" value="1"/>
</dbReference>
<keyword evidence="6" id="KW-0175">Coiled coil</keyword>
<dbReference type="PRINTS" id="PR00344">
    <property type="entry name" value="BCTRLSENSOR"/>
</dbReference>
<dbReference type="Proteomes" id="UP000199072">
    <property type="component" value="Unassembled WGS sequence"/>
</dbReference>
<evidence type="ECO:0000256" key="7">
    <source>
        <dbReference type="SAM" id="Phobius"/>
    </source>
</evidence>
<feature type="transmembrane region" description="Helical" evidence="7">
    <location>
        <begin position="79"/>
        <end position="103"/>
    </location>
</feature>
<evidence type="ECO:0000256" key="3">
    <source>
        <dbReference type="ARBA" id="ARBA00022553"/>
    </source>
</evidence>
<feature type="coiled-coil region" evidence="6">
    <location>
        <begin position="410"/>
        <end position="448"/>
    </location>
</feature>
<evidence type="ECO:0000313" key="12">
    <source>
        <dbReference type="Proteomes" id="UP000199072"/>
    </source>
</evidence>
<dbReference type="Pfam" id="PF08447">
    <property type="entry name" value="PAS_3"/>
    <property type="match status" value="1"/>
</dbReference>
<gene>
    <name evidence="11" type="ORF">SAMN05216464_105323</name>
</gene>
<proteinExistence type="predicted"/>
<dbReference type="PANTHER" id="PTHR43304">
    <property type="entry name" value="PHYTOCHROME-LIKE PROTEIN CPH1"/>
    <property type="match status" value="1"/>
</dbReference>
<dbReference type="InterPro" id="IPR035965">
    <property type="entry name" value="PAS-like_dom_sf"/>
</dbReference>
<dbReference type="Pfam" id="PF08448">
    <property type="entry name" value="PAS_4"/>
    <property type="match status" value="2"/>
</dbReference>
<dbReference type="SMART" id="SM00388">
    <property type="entry name" value="HisKA"/>
    <property type="match status" value="1"/>
</dbReference>
<dbReference type="PROSITE" id="PS50112">
    <property type="entry name" value="PAS"/>
    <property type="match status" value="1"/>
</dbReference>
<dbReference type="STRING" id="1391627.SAMN05216464_105323"/>
<dbReference type="InterPro" id="IPR013656">
    <property type="entry name" value="PAS_4"/>
</dbReference>
<dbReference type="AlphaFoldDB" id="A0A1G7C7U1"/>
<reference evidence="11 12" key="1">
    <citation type="submission" date="2016-10" db="EMBL/GenBank/DDBJ databases">
        <authorList>
            <person name="de Groot N.N."/>
        </authorList>
    </citation>
    <scope>NUCLEOTIDE SEQUENCE [LARGE SCALE GENOMIC DNA]</scope>
    <source>
        <strain evidence="11 12">47C3B</strain>
    </source>
</reference>
<dbReference type="EC" id="2.7.13.3" evidence="2"/>
<feature type="transmembrane region" description="Helical" evidence="7">
    <location>
        <begin position="222"/>
        <end position="242"/>
    </location>
</feature>
<dbReference type="InterPro" id="IPR005467">
    <property type="entry name" value="His_kinase_dom"/>
</dbReference>
<feature type="domain" description="PAS" evidence="9">
    <location>
        <begin position="599"/>
        <end position="670"/>
    </location>
</feature>
<feature type="transmembrane region" description="Helical" evidence="7">
    <location>
        <begin position="254"/>
        <end position="273"/>
    </location>
</feature>
<dbReference type="Pfam" id="PF02518">
    <property type="entry name" value="HATPase_c"/>
    <property type="match status" value="1"/>
</dbReference>
<feature type="transmembrane region" description="Helical" evidence="7">
    <location>
        <begin position="183"/>
        <end position="202"/>
    </location>
</feature>
<keyword evidence="12" id="KW-1185">Reference proteome</keyword>
<evidence type="ECO:0000259" key="10">
    <source>
        <dbReference type="PROSITE" id="PS50113"/>
    </source>
</evidence>
<keyword evidence="4" id="KW-0808">Transferase</keyword>
<dbReference type="Pfam" id="PF00512">
    <property type="entry name" value="HisKA"/>
    <property type="match status" value="1"/>
</dbReference>
<dbReference type="Gene3D" id="1.10.287.130">
    <property type="match status" value="1"/>
</dbReference>
<organism evidence="11 12">
    <name type="scientific">Mucilaginibacter pineti</name>
    <dbReference type="NCBI Taxonomy" id="1391627"/>
    <lineage>
        <taxon>Bacteria</taxon>
        <taxon>Pseudomonadati</taxon>
        <taxon>Bacteroidota</taxon>
        <taxon>Sphingobacteriia</taxon>
        <taxon>Sphingobacteriales</taxon>
        <taxon>Sphingobacteriaceae</taxon>
        <taxon>Mucilaginibacter</taxon>
    </lineage>
</organism>
<dbReference type="PROSITE" id="PS50109">
    <property type="entry name" value="HIS_KIN"/>
    <property type="match status" value="1"/>
</dbReference>
<dbReference type="CDD" id="cd00082">
    <property type="entry name" value="HisKA"/>
    <property type="match status" value="1"/>
</dbReference>
<keyword evidence="5" id="KW-0418">Kinase</keyword>
<dbReference type="NCBIfam" id="TIGR00229">
    <property type="entry name" value="sensory_box"/>
    <property type="match status" value="1"/>
</dbReference>
<dbReference type="InterPro" id="IPR013655">
    <property type="entry name" value="PAS_fold_3"/>
</dbReference>
<feature type="domain" description="PAC" evidence="10">
    <location>
        <begin position="360"/>
        <end position="412"/>
    </location>
</feature>
<evidence type="ECO:0000313" key="11">
    <source>
        <dbReference type="EMBL" id="SDE35401.1"/>
    </source>
</evidence>
<dbReference type="SMART" id="SM00387">
    <property type="entry name" value="HATPase_c"/>
    <property type="match status" value="1"/>
</dbReference>
<sequence>MYKTDPIAYIDIKKWAQVLAAIAFLAGCCGLSGWLFNSEFLKSFLSDGASMKVNTALLLIFAAASYLTLHTSLKALSPVLAGLVILLSVAILAEHLLNVDLAIDQFWLKDRATDRLLEAPGRTSLLTAINALLIGTALYLLFIKQYWVSQLMVVCVLVIVYLSLIGHLFHISGFYHLGKYSGVAFNTAIGLLSLAGAILFGTVDQGWVQIVYVRAKRNNRGFLYAVYLLGASPLLAAMYLFVTRYTSLDAPAKTIVLITLTGLVCLPLAYFLLKLVSQLGDELKESDNKLEIALEAARLGSYELVLESGLMLCTAQCTANFGHRPDATFNFADLMQSIVPAYRETVQECIEKAVAERSTYSCEYQVEWPDGSLHWISASGRVIYDGTGKAGRMVGVTLEITQEVESKKSLEDAFSEMQSLNEELATANEELAAGNEELTAINEELLETQHQLETSMVQELAAIEQLKASELLSRDIVAAAPFPIGVYKGREMRIVMANQAMIDVWGKGQDIIGRTYHEVLPELAGQDIYSKLDEVFTTGQPYHARNQRVDLFVNARIQPFYFNYSFTPLTDEHGHIFGVMNTAAEISDIVLISERLAQSEHNLKEIIEQAPVAICILEGPQHVITVANHLIVELWGKPEQEVMNKPVFEALPDARGQGLEEVMREVYETGKTFYANEMPVALTRYGEQQTVFQNFVYQAFYTADRQIAGVIAITIDVTEQVVSRQKIEASEKELKVIQKRLEEELTVSRQLQSQKDDFIGMTSHELKTPLTSLQAIIQVTQSKLKNSEDKFLNDAMTKAVVQVKRMSAMINGFLNVSRLESGKIAIEKENFNIDQLVEEVISEVKLTIASHTIELVPCAPLTVYADRDKITSVISNLVNNAVKYSPLQTTITVTCQARPDDVRIQIIDQGMGIEKADTEKIFDRYYRVQKPNMKFIAGFGIGLYLSAEIVHKHDGQIGVESEPGKGSTFWFTLPNKS</sequence>
<comment type="catalytic activity">
    <reaction evidence="1">
        <text>ATP + protein L-histidine = ADP + protein N-phospho-L-histidine.</text>
        <dbReference type="EC" id="2.7.13.3"/>
    </reaction>
</comment>
<dbReference type="EMBL" id="FNAI01000005">
    <property type="protein sequence ID" value="SDE35401.1"/>
    <property type="molecule type" value="Genomic_DNA"/>
</dbReference>